<reference evidence="5 6" key="1">
    <citation type="submission" date="2017-12" db="EMBL/GenBank/DDBJ databases">
        <title>Comparative genomics of Botrytis spp.</title>
        <authorList>
            <person name="Valero-Jimenez C.A."/>
            <person name="Tapia P."/>
            <person name="Veloso J."/>
            <person name="Silva-Moreno E."/>
            <person name="Staats M."/>
            <person name="Valdes J.H."/>
            <person name="Van Kan J.A.L."/>
        </authorList>
    </citation>
    <scope>NUCLEOTIDE SEQUENCE [LARGE SCALE GENOMIC DNA]</scope>
    <source>
        <strain evidence="5 6">Bt9001</strain>
    </source>
</reference>
<evidence type="ECO:0000313" key="6">
    <source>
        <dbReference type="Proteomes" id="UP000297777"/>
    </source>
</evidence>
<keyword evidence="2" id="KW-0560">Oxidoreductase</keyword>
<dbReference type="GO" id="GO:0016491">
    <property type="term" value="F:oxidoreductase activity"/>
    <property type="evidence" value="ECO:0007669"/>
    <property type="project" value="UniProtKB-KW"/>
</dbReference>
<dbReference type="AlphaFoldDB" id="A0A4Z1EC23"/>
<comment type="caution">
    <text evidence="5">The sequence shown here is derived from an EMBL/GenBank/DDBJ whole genome shotgun (WGS) entry which is preliminary data.</text>
</comment>
<keyword evidence="4" id="KW-1133">Transmembrane helix</keyword>
<sequence>MDFCTGIRKSQYSIISDKDSISSSRSGSLLTGPLRLSKSTLITVLILLASVISGISGYLIGRRWAINGNRGLIQCKPMNSVPVTFEYEFNFAEAPSNLTNQRWDSLFPLSGGFFVHPDVGPNPVAFAVFHQLHCLDGIRNSYWLVRNVNHSEGGHSNHAEHSADTHVRHCLEYLRQSLMCAADTTIEPAEKASEGKAGVRGFGTQHMCKDFYQLVEWTSRW</sequence>
<accession>A0A4Z1EC23</accession>
<keyword evidence="6" id="KW-1185">Reference proteome</keyword>
<organism evidence="5 6">
    <name type="scientific">Botrytis tulipae</name>
    <dbReference type="NCBI Taxonomy" id="87230"/>
    <lineage>
        <taxon>Eukaryota</taxon>
        <taxon>Fungi</taxon>
        <taxon>Dikarya</taxon>
        <taxon>Ascomycota</taxon>
        <taxon>Pezizomycotina</taxon>
        <taxon>Leotiomycetes</taxon>
        <taxon>Helotiales</taxon>
        <taxon>Sclerotiniaceae</taxon>
        <taxon>Botrytis</taxon>
    </lineage>
</organism>
<dbReference type="PANTHER" id="PTHR33365:SF11">
    <property type="entry name" value="TAT PATHWAY SIGNAL SEQUENCE"/>
    <property type="match status" value="1"/>
</dbReference>
<keyword evidence="4" id="KW-0472">Membrane</keyword>
<evidence type="ECO:0000256" key="3">
    <source>
        <dbReference type="ARBA" id="ARBA00035112"/>
    </source>
</evidence>
<evidence type="ECO:0000256" key="2">
    <source>
        <dbReference type="ARBA" id="ARBA00023002"/>
    </source>
</evidence>
<evidence type="ECO:0000256" key="1">
    <source>
        <dbReference type="ARBA" id="ARBA00004685"/>
    </source>
</evidence>
<evidence type="ECO:0008006" key="7">
    <source>
        <dbReference type="Google" id="ProtNLM"/>
    </source>
</evidence>
<comment type="similarity">
    <text evidence="3">Belongs to the ustYa family.</text>
</comment>
<dbReference type="Pfam" id="PF11807">
    <property type="entry name" value="UstYa"/>
    <property type="match status" value="1"/>
</dbReference>
<comment type="pathway">
    <text evidence="1">Mycotoxin biosynthesis.</text>
</comment>
<proteinExistence type="inferred from homology"/>
<evidence type="ECO:0000313" key="5">
    <source>
        <dbReference type="EMBL" id="TGO09786.1"/>
    </source>
</evidence>
<dbReference type="GO" id="GO:0043386">
    <property type="term" value="P:mycotoxin biosynthetic process"/>
    <property type="evidence" value="ECO:0007669"/>
    <property type="project" value="InterPro"/>
</dbReference>
<name>A0A4Z1EC23_9HELO</name>
<gene>
    <name evidence="5" type="ORF">BTUL_0154g00090</name>
</gene>
<protein>
    <recommendedName>
        <fullName evidence="7">Tat pathway signal sequence</fullName>
    </recommendedName>
</protein>
<feature type="transmembrane region" description="Helical" evidence="4">
    <location>
        <begin position="40"/>
        <end position="60"/>
    </location>
</feature>
<dbReference type="PANTHER" id="PTHR33365">
    <property type="entry name" value="YALI0B05434P"/>
    <property type="match status" value="1"/>
</dbReference>
<dbReference type="Proteomes" id="UP000297777">
    <property type="component" value="Unassembled WGS sequence"/>
</dbReference>
<dbReference type="EMBL" id="PQXH01000154">
    <property type="protein sequence ID" value="TGO09786.1"/>
    <property type="molecule type" value="Genomic_DNA"/>
</dbReference>
<keyword evidence="4" id="KW-0812">Transmembrane</keyword>
<dbReference type="InterPro" id="IPR021765">
    <property type="entry name" value="UstYa-like"/>
</dbReference>
<dbReference type="OrthoDB" id="3687641at2759"/>
<evidence type="ECO:0000256" key="4">
    <source>
        <dbReference type="SAM" id="Phobius"/>
    </source>
</evidence>